<reference evidence="2 3" key="1">
    <citation type="submission" date="2023-10" db="EMBL/GenBank/DDBJ databases">
        <title>Genome-Wide Identification Analysis in wild type Solanum Pinnatisectum Reveals Some Genes Defensing Phytophthora Infestans.</title>
        <authorList>
            <person name="Sun C."/>
        </authorList>
    </citation>
    <scope>NUCLEOTIDE SEQUENCE [LARGE SCALE GENOMIC DNA]</scope>
    <source>
        <strain evidence="2">LQN</strain>
        <tissue evidence="2">Leaf</tissue>
    </source>
</reference>
<dbReference type="SMART" id="SM00239">
    <property type="entry name" value="C2"/>
    <property type="match status" value="1"/>
</dbReference>
<dbReference type="Gene3D" id="2.60.40.150">
    <property type="entry name" value="C2 domain"/>
    <property type="match status" value="1"/>
</dbReference>
<comment type="caution">
    <text evidence="2">The sequence shown here is derived from an EMBL/GenBank/DDBJ whole genome shotgun (WGS) entry which is preliminary data.</text>
</comment>
<name>A0AAV9MI04_9SOLN</name>
<dbReference type="PANTHER" id="PTHR32246">
    <property type="entry name" value="INGRESSION PROTEIN FIC1"/>
    <property type="match status" value="1"/>
</dbReference>
<organism evidence="2 3">
    <name type="scientific">Solanum pinnatisectum</name>
    <name type="common">tansyleaf nightshade</name>
    <dbReference type="NCBI Taxonomy" id="50273"/>
    <lineage>
        <taxon>Eukaryota</taxon>
        <taxon>Viridiplantae</taxon>
        <taxon>Streptophyta</taxon>
        <taxon>Embryophyta</taxon>
        <taxon>Tracheophyta</taxon>
        <taxon>Spermatophyta</taxon>
        <taxon>Magnoliopsida</taxon>
        <taxon>eudicotyledons</taxon>
        <taxon>Gunneridae</taxon>
        <taxon>Pentapetalae</taxon>
        <taxon>asterids</taxon>
        <taxon>lamiids</taxon>
        <taxon>Solanales</taxon>
        <taxon>Solanaceae</taxon>
        <taxon>Solanoideae</taxon>
        <taxon>Solaneae</taxon>
        <taxon>Solanum</taxon>
    </lineage>
</organism>
<protein>
    <recommendedName>
        <fullName evidence="1">C2 domain-containing protein</fullName>
    </recommendedName>
</protein>
<dbReference type="Proteomes" id="UP001311915">
    <property type="component" value="Unassembled WGS sequence"/>
</dbReference>
<dbReference type="EMBL" id="JAWPEI010000001">
    <property type="protein sequence ID" value="KAK4736362.1"/>
    <property type="molecule type" value="Genomic_DNA"/>
</dbReference>
<evidence type="ECO:0000259" key="1">
    <source>
        <dbReference type="PROSITE" id="PS50004"/>
    </source>
</evidence>
<dbReference type="PANTHER" id="PTHR32246:SF114">
    <property type="entry name" value="C2 DOMAIN-CONTAINING PROTEIN"/>
    <property type="match status" value="1"/>
</dbReference>
<accession>A0AAV9MI04</accession>
<dbReference type="AlphaFoldDB" id="A0AAV9MI04"/>
<proteinExistence type="predicted"/>
<dbReference type="SUPFAM" id="SSF49562">
    <property type="entry name" value="C2 domain (Calcium/lipid-binding domain, CaLB)"/>
    <property type="match status" value="1"/>
</dbReference>
<evidence type="ECO:0000313" key="2">
    <source>
        <dbReference type="EMBL" id="KAK4736362.1"/>
    </source>
</evidence>
<dbReference type="PROSITE" id="PS50004">
    <property type="entry name" value="C2"/>
    <property type="match status" value="1"/>
</dbReference>
<gene>
    <name evidence="2" type="ORF">R3W88_000059</name>
</gene>
<dbReference type="InterPro" id="IPR000008">
    <property type="entry name" value="C2_dom"/>
</dbReference>
<dbReference type="InterPro" id="IPR035892">
    <property type="entry name" value="C2_domain_sf"/>
</dbReference>
<evidence type="ECO:0000313" key="3">
    <source>
        <dbReference type="Proteomes" id="UP001311915"/>
    </source>
</evidence>
<keyword evidence="3" id="KW-1185">Reference proteome</keyword>
<feature type="domain" description="C2" evidence="1">
    <location>
        <begin position="1"/>
        <end position="111"/>
    </location>
</feature>
<sequence length="174" mass="18787">MEARCLYFTVHSASNLINVLKFGEMKVYAKVSIAGNSEHTVPDLVNKINPEWNKTFRFIVPEINIIQAQGKISVKIELFCQRSLSHDKYVGEVNLSLDSQCPKSCNACLVDISGSNYKSSSFGTLMYSSVLGEKLIVVDSSPSKDYTNKVNIAQIGATVLGAVVTGAAAAFGGN</sequence>
<dbReference type="Pfam" id="PF00168">
    <property type="entry name" value="C2"/>
    <property type="match status" value="1"/>
</dbReference>